<evidence type="ECO:0000256" key="3">
    <source>
        <dbReference type="ARBA" id="ARBA00022833"/>
    </source>
</evidence>
<dbReference type="CDD" id="cd08279">
    <property type="entry name" value="Zn_ADH_class_III"/>
    <property type="match status" value="1"/>
</dbReference>
<dbReference type="InterPro" id="IPR020843">
    <property type="entry name" value="ER"/>
</dbReference>
<dbReference type="EMBL" id="JACCCC010000001">
    <property type="protein sequence ID" value="NYE47145.1"/>
    <property type="molecule type" value="Genomic_DNA"/>
</dbReference>
<protein>
    <submittedName>
        <fullName evidence="8">NDMA-dependent alcohol dehydrogenase</fullName>
    </submittedName>
</protein>
<name>A0A852TUP5_9ACTN</name>
<accession>A0A852TUP5</accession>
<evidence type="ECO:0000256" key="4">
    <source>
        <dbReference type="ARBA" id="ARBA00023002"/>
    </source>
</evidence>
<evidence type="ECO:0000256" key="6">
    <source>
        <dbReference type="RuleBase" id="RU361277"/>
    </source>
</evidence>
<feature type="domain" description="Enoyl reductase (ER)" evidence="7">
    <location>
        <begin position="12"/>
        <end position="363"/>
    </location>
</feature>
<comment type="similarity">
    <text evidence="1 6">Belongs to the zinc-containing alcohol dehydrogenase family.</text>
</comment>
<dbReference type="InterPro" id="IPR036291">
    <property type="entry name" value="NAD(P)-bd_dom_sf"/>
</dbReference>
<dbReference type="SMART" id="SM00829">
    <property type="entry name" value="PKS_ER"/>
    <property type="match status" value="1"/>
</dbReference>
<dbReference type="InterPro" id="IPR013154">
    <property type="entry name" value="ADH-like_N"/>
</dbReference>
<dbReference type="Proteomes" id="UP000589036">
    <property type="component" value="Unassembled WGS sequence"/>
</dbReference>
<dbReference type="InterPro" id="IPR002328">
    <property type="entry name" value="ADH_Zn_CS"/>
</dbReference>
<dbReference type="Pfam" id="PF00107">
    <property type="entry name" value="ADH_zinc_N"/>
    <property type="match status" value="1"/>
</dbReference>
<evidence type="ECO:0000313" key="9">
    <source>
        <dbReference type="Proteomes" id="UP000589036"/>
    </source>
</evidence>
<dbReference type="Gene3D" id="3.90.180.10">
    <property type="entry name" value="Medium-chain alcohol dehydrogenases, catalytic domain"/>
    <property type="match status" value="1"/>
</dbReference>
<dbReference type="PANTHER" id="PTHR43880:SF12">
    <property type="entry name" value="ALCOHOL DEHYDROGENASE CLASS-3"/>
    <property type="match status" value="1"/>
</dbReference>
<dbReference type="AlphaFoldDB" id="A0A852TUP5"/>
<dbReference type="GO" id="GO:0008270">
    <property type="term" value="F:zinc ion binding"/>
    <property type="evidence" value="ECO:0007669"/>
    <property type="project" value="InterPro"/>
</dbReference>
<dbReference type="NCBIfam" id="TIGR03989">
    <property type="entry name" value="Rxyl_3153"/>
    <property type="match status" value="1"/>
</dbReference>
<evidence type="ECO:0000256" key="1">
    <source>
        <dbReference type="ARBA" id="ARBA00008072"/>
    </source>
</evidence>
<keyword evidence="9" id="KW-1185">Reference proteome</keyword>
<dbReference type="GO" id="GO:0005829">
    <property type="term" value="C:cytosol"/>
    <property type="evidence" value="ECO:0007669"/>
    <property type="project" value="TreeGrafter"/>
</dbReference>
<dbReference type="InterPro" id="IPR023921">
    <property type="entry name" value="ADH_Zn_actinomycetes"/>
</dbReference>
<keyword evidence="4" id="KW-0560">Oxidoreductase</keyword>
<comment type="cofactor">
    <cofactor evidence="6">
        <name>Zn(2+)</name>
        <dbReference type="ChEBI" id="CHEBI:29105"/>
    </cofactor>
</comment>
<evidence type="ECO:0000259" key="7">
    <source>
        <dbReference type="SMART" id="SM00829"/>
    </source>
</evidence>
<dbReference type="SUPFAM" id="SSF50129">
    <property type="entry name" value="GroES-like"/>
    <property type="match status" value="2"/>
</dbReference>
<dbReference type="Gene3D" id="3.40.50.720">
    <property type="entry name" value="NAD(P)-binding Rossmann-like Domain"/>
    <property type="match status" value="1"/>
</dbReference>
<organism evidence="8 9">
    <name type="scientific">Spinactinospora alkalitolerans</name>
    <dbReference type="NCBI Taxonomy" id="687207"/>
    <lineage>
        <taxon>Bacteria</taxon>
        <taxon>Bacillati</taxon>
        <taxon>Actinomycetota</taxon>
        <taxon>Actinomycetes</taxon>
        <taxon>Streptosporangiales</taxon>
        <taxon>Nocardiopsidaceae</taxon>
        <taxon>Spinactinospora</taxon>
    </lineage>
</organism>
<dbReference type="GO" id="GO:0051903">
    <property type="term" value="F:S-(hydroxymethyl)glutathione dehydrogenase [NAD(P)+] activity"/>
    <property type="evidence" value="ECO:0007669"/>
    <property type="project" value="TreeGrafter"/>
</dbReference>
<keyword evidence="2 6" id="KW-0479">Metal-binding</keyword>
<dbReference type="InterPro" id="IPR011032">
    <property type="entry name" value="GroES-like_sf"/>
</dbReference>
<proteinExistence type="inferred from homology"/>
<keyword evidence="5" id="KW-0520">NAD</keyword>
<comment type="caution">
    <text evidence="8">The sequence shown here is derived from an EMBL/GenBank/DDBJ whole genome shotgun (WGS) entry which is preliminary data.</text>
</comment>
<evidence type="ECO:0000256" key="2">
    <source>
        <dbReference type="ARBA" id="ARBA00022723"/>
    </source>
</evidence>
<gene>
    <name evidence="8" type="ORF">HDA32_002265</name>
</gene>
<keyword evidence="3 6" id="KW-0862">Zinc</keyword>
<sequence length="373" mass="38534">MKTRAAVMTAPGKDWEITELELAPPQAGEVMVRFTHAGLCYSDEHVRTGNMAPLPIIGGHEGSGIVEAVGEGVSKLAPGDHVAASFKPSCGHCRWCAAGRSNLCDAAAYGPEGKLPDGTYRFTGPDGPIGANCALGTFAEHSVVSQDSLVRVDPDLPLSVVALVSCGVLTGWGAAVYAAEPEPGDTVIVVGAGGVGINAVQGARLAGAGNVILADPNEAKHALARDLGASHVCRTLNEAAALAANLNPSAGGADSTLVCTGETTAEIVRASFEATGKGGTIVLAGMSEDVHEINIQLPGTQLVFAEKRLQGTIFGSCSPTRDVPRVLSLYRQGLIKLDELVSRTYGLDEINQGFEDLRSGRNLRGIVAHRPAQ</sequence>
<reference evidence="8 9" key="1">
    <citation type="submission" date="2020-07" db="EMBL/GenBank/DDBJ databases">
        <title>Sequencing the genomes of 1000 actinobacteria strains.</title>
        <authorList>
            <person name="Klenk H.-P."/>
        </authorList>
    </citation>
    <scope>NUCLEOTIDE SEQUENCE [LARGE SCALE GENOMIC DNA]</scope>
    <source>
        <strain evidence="8 9">CXB654</strain>
    </source>
</reference>
<dbReference type="SUPFAM" id="SSF51735">
    <property type="entry name" value="NAD(P)-binding Rossmann-fold domains"/>
    <property type="match status" value="1"/>
</dbReference>
<dbReference type="GO" id="GO:0046294">
    <property type="term" value="P:formaldehyde catabolic process"/>
    <property type="evidence" value="ECO:0007669"/>
    <property type="project" value="TreeGrafter"/>
</dbReference>
<dbReference type="PANTHER" id="PTHR43880">
    <property type="entry name" value="ALCOHOL DEHYDROGENASE"/>
    <property type="match status" value="1"/>
</dbReference>
<dbReference type="Pfam" id="PF08240">
    <property type="entry name" value="ADH_N"/>
    <property type="match status" value="1"/>
</dbReference>
<dbReference type="PROSITE" id="PS00059">
    <property type="entry name" value="ADH_ZINC"/>
    <property type="match status" value="1"/>
</dbReference>
<evidence type="ECO:0000313" key="8">
    <source>
        <dbReference type="EMBL" id="NYE47145.1"/>
    </source>
</evidence>
<dbReference type="RefSeq" id="WP_179643142.1">
    <property type="nucleotide sequence ID" value="NZ_BAAAYY010000009.1"/>
</dbReference>
<evidence type="ECO:0000256" key="5">
    <source>
        <dbReference type="ARBA" id="ARBA00023027"/>
    </source>
</evidence>
<dbReference type="InterPro" id="IPR013149">
    <property type="entry name" value="ADH-like_C"/>
</dbReference>